<organism evidence="1 2">
    <name type="scientific">Aspergillus minisclerotigenes</name>
    <dbReference type="NCBI Taxonomy" id="656917"/>
    <lineage>
        <taxon>Eukaryota</taxon>
        <taxon>Fungi</taxon>
        <taxon>Dikarya</taxon>
        <taxon>Ascomycota</taxon>
        <taxon>Pezizomycotina</taxon>
        <taxon>Eurotiomycetes</taxon>
        <taxon>Eurotiomycetidae</taxon>
        <taxon>Eurotiales</taxon>
        <taxon>Aspergillaceae</taxon>
        <taxon>Aspergillus</taxon>
        <taxon>Aspergillus subgen. Circumdati</taxon>
    </lineage>
</organism>
<reference evidence="1 2" key="1">
    <citation type="submission" date="2019-04" db="EMBL/GenBank/DDBJ databases">
        <title>Fungal friends and foes A comparative genomics study of 23 Aspergillus species from section Flavi.</title>
        <authorList>
            <consortium name="DOE Joint Genome Institute"/>
            <person name="Kjaerbolling I."/>
            <person name="Vesth T.C."/>
            <person name="Frisvad J.C."/>
            <person name="Nybo J.L."/>
            <person name="Theobald S."/>
            <person name="Kildgaard S."/>
            <person name="Petersen T.I."/>
            <person name="Kuo A."/>
            <person name="Sato A."/>
            <person name="Lyhne E.K."/>
            <person name="Kogle M.E."/>
            <person name="Wiebenga A."/>
            <person name="Kun R.S."/>
            <person name="Lubbers R.J."/>
            <person name="Makela M.R."/>
            <person name="Barry K."/>
            <person name="Chovatia M."/>
            <person name="Clum A."/>
            <person name="Daum C."/>
            <person name="Haridas S."/>
            <person name="He G."/>
            <person name="LaButti K."/>
            <person name="Lipzen A."/>
            <person name="Mondo S."/>
            <person name="Pangilinan J."/>
            <person name="Riley R."/>
            <person name="Salamov A."/>
            <person name="Simmons B.A."/>
            <person name="Magnuson J.K."/>
            <person name="Henrissat B."/>
            <person name="Mortensen U.H."/>
            <person name="Larsen T.O."/>
            <person name="De vries R.P."/>
            <person name="Grigoriev I.V."/>
            <person name="Machida M."/>
            <person name="Baker S.E."/>
            <person name="Andersen M.R."/>
        </authorList>
    </citation>
    <scope>NUCLEOTIDE SEQUENCE [LARGE SCALE GENOMIC DNA]</scope>
    <source>
        <strain evidence="1 2">CBS 117635</strain>
    </source>
</reference>
<dbReference type="EMBL" id="ML732765">
    <property type="protein sequence ID" value="KAB8279241.1"/>
    <property type="molecule type" value="Genomic_DNA"/>
</dbReference>
<evidence type="ECO:0000313" key="1">
    <source>
        <dbReference type="EMBL" id="KAB8279241.1"/>
    </source>
</evidence>
<protein>
    <submittedName>
        <fullName evidence="1">Uncharacterized protein</fullName>
    </submittedName>
</protein>
<evidence type="ECO:0000313" key="2">
    <source>
        <dbReference type="Proteomes" id="UP000326289"/>
    </source>
</evidence>
<dbReference type="Proteomes" id="UP000326289">
    <property type="component" value="Unassembled WGS sequence"/>
</dbReference>
<keyword evidence="2" id="KW-1185">Reference proteome</keyword>
<sequence>MYYEQNSLETLGLRFGSFQMIIGVRSSSSSRSYMSLRLTAYQLSHGVVYHGCHVKPSREHRLLRAATLWWDNMRAGSICNCSDIYLLGNLHQSRKI</sequence>
<dbReference type="AlphaFoldDB" id="A0A5N6JK03"/>
<gene>
    <name evidence="1" type="ORF">BDV30DRAFT_202394</name>
</gene>
<name>A0A5N6JK03_9EURO</name>
<proteinExistence type="predicted"/>
<accession>A0A5N6JK03</accession>